<dbReference type="PANTHER" id="PTHR35301">
    <property type="entry name" value="CLAVATA3/ESR (CLE)-RELATED PROTEIN 41-RELATED"/>
    <property type="match status" value="1"/>
</dbReference>
<reference evidence="3" key="1">
    <citation type="journal article" date="2013" name="J. Plant Res.">
        <title>Effect of fungi and light on seed germination of three Opuntia species from semiarid lands of central Mexico.</title>
        <authorList>
            <person name="Delgado-Sanchez P."/>
            <person name="Jimenez-Bremont J.F."/>
            <person name="Guerrero-Gonzalez Mde L."/>
            <person name="Flores J."/>
        </authorList>
    </citation>
    <scope>NUCLEOTIDE SEQUENCE</scope>
    <source>
        <tissue evidence="3">Cladode</tissue>
    </source>
</reference>
<dbReference type="PANTHER" id="PTHR35301:SF1">
    <property type="entry name" value="CLAVATA3_ESR (CLE)-RELATED PROTEIN 41-RELATED"/>
    <property type="match status" value="1"/>
</dbReference>
<evidence type="ECO:0000313" key="3">
    <source>
        <dbReference type="EMBL" id="MBA4627805.1"/>
    </source>
</evidence>
<name>A0A7C9D081_OPUST</name>
<accession>A0A7C9D081</accession>
<reference evidence="3" key="2">
    <citation type="submission" date="2020-07" db="EMBL/GenBank/DDBJ databases">
        <authorList>
            <person name="Vera ALvarez R."/>
            <person name="Arias-Moreno D.M."/>
            <person name="Jimenez-Jacinto V."/>
            <person name="Jimenez-Bremont J.F."/>
            <person name="Swaminathan K."/>
            <person name="Moose S.P."/>
            <person name="Guerrero-Gonzalez M.L."/>
            <person name="Marino-Ramirez L."/>
            <person name="Landsman D."/>
            <person name="Rodriguez-Kessler M."/>
            <person name="Delgado-Sanchez P."/>
        </authorList>
    </citation>
    <scope>NUCLEOTIDE SEQUENCE</scope>
    <source>
        <tissue evidence="3">Cladode</tissue>
    </source>
</reference>
<feature type="region of interest" description="Disordered" evidence="1">
    <location>
        <begin position="23"/>
        <end position="43"/>
    </location>
</feature>
<dbReference type="GO" id="GO:0048046">
    <property type="term" value="C:apoplast"/>
    <property type="evidence" value="ECO:0007669"/>
    <property type="project" value="TreeGrafter"/>
</dbReference>
<protein>
    <recommendedName>
        <fullName evidence="4">CLAVATA3/ESR (CLE)-related protein TDIF</fullName>
    </recommendedName>
</protein>
<feature type="transmembrane region" description="Helical" evidence="2">
    <location>
        <begin position="46"/>
        <end position="65"/>
    </location>
</feature>
<dbReference type="EMBL" id="GISG01063691">
    <property type="protein sequence ID" value="MBA4627805.1"/>
    <property type="molecule type" value="Transcribed_RNA"/>
</dbReference>
<keyword evidence="2" id="KW-1133">Transmembrane helix</keyword>
<sequence length="136" mass="14716">MDIDPLWAIGGCIRFLSSNCMADTKTPSPPSSSAPSSPRQTSSQSHPFLLFILLLFIFLLLAHPADQIRHSSMISESFTQTLATTSAGTSSFSATSTSSFRPKDHALRGKTLPSKDHQFEGDEHEVPSGPNPISNR</sequence>
<keyword evidence="2" id="KW-0812">Transmembrane</keyword>
<dbReference type="GO" id="GO:0033612">
    <property type="term" value="F:receptor serine/threonine kinase binding"/>
    <property type="evidence" value="ECO:0007669"/>
    <property type="project" value="InterPro"/>
</dbReference>
<feature type="compositionally biased region" description="Low complexity" evidence="1">
    <location>
        <begin position="86"/>
        <end position="100"/>
    </location>
</feature>
<dbReference type="InterPro" id="IPR037495">
    <property type="entry name" value="CLE41/42/44"/>
</dbReference>
<evidence type="ECO:0000256" key="2">
    <source>
        <dbReference type="SAM" id="Phobius"/>
    </source>
</evidence>
<feature type="compositionally biased region" description="Low complexity" evidence="1">
    <location>
        <begin position="33"/>
        <end position="43"/>
    </location>
</feature>
<keyword evidence="2" id="KW-0472">Membrane</keyword>
<proteinExistence type="predicted"/>
<evidence type="ECO:0008006" key="4">
    <source>
        <dbReference type="Google" id="ProtNLM"/>
    </source>
</evidence>
<feature type="region of interest" description="Disordered" evidence="1">
    <location>
        <begin position="86"/>
        <end position="136"/>
    </location>
</feature>
<evidence type="ECO:0000256" key="1">
    <source>
        <dbReference type="SAM" id="MobiDB-lite"/>
    </source>
</evidence>
<dbReference type="AlphaFoldDB" id="A0A7C9D081"/>
<feature type="compositionally biased region" description="Basic and acidic residues" evidence="1">
    <location>
        <begin position="101"/>
        <end position="126"/>
    </location>
</feature>
<dbReference type="GO" id="GO:0010089">
    <property type="term" value="P:xylem development"/>
    <property type="evidence" value="ECO:0007669"/>
    <property type="project" value="InterPro"/>
</dbReference>
<organism evidence="3">
    <name type="scientific">Opuntia streptacantha</name>
    <name type="common">Prickly pear cactus</name>
    <name type="synonym">Opuntia cardona</name>
    <dbReference type="NCBI Taxonomy" id="393608"/>
    <lineage>
        <taxon>Eukaryota</taxon>
        <taxon>Viridiplantae</taxon>
        <taxon>Streptophyta</taxon>
        <taxon>Embryophyta</taxon>
        <taxon>Tracheophyta</taxon>
        <taxon>Spermatophyta</taxon>
        <taxon>Magnoliopsida</taxon>
        <taxon>eudicotyledons</taxon>
        <taxon>Gunneridae</taxon>
        <taxon>Pentapetalae</taxon>
        <taxon>Caryophyllales</taxon>
        <taxon>Cactineae</taxon>
        <taxon>Cactaceae</taxon>
        <taxon>Opuntioideae</taxon>
        <taxon>Opuntia</taxon>
    </lineage>
</organism>